<sequence length="140" mass="16376">MTNDNFDNNVDMQTLFHLLGDQKEQTLSNTQINKTCEEILMTFHTLFNNQECKAIMDQICIAKYKMNLNQVLESSDINIAEMQQYSENDALWVEFLTLIYLIVAPNQDKLGIYLSREVSSLIKNIKKLDKALRLKLNLYY</sequence>
<organism evidence="1 2">
    <name type="scientific">Spiroplasma culicicola AES-1</name>
    <dbReference type="NCBI Taxonomy" id="1276246"/>
    <lineage>
        <taxon>Bacteria</taxon>
        <taxon>Bacillati</taxon>
        <taxon>Mycoplasmatota</taxon>
        <taxon>Mollicutes</taxon>
        <taxon>Entomoplasmatales</taxon>
        <taxon>Spiroplasmataceae</taxon>
        <taxon>Spiroplasma</taxon>
    </lineage>
</organism>
<dbReference type="EMBL" id="CP006681">
    <property type="protein sequence ID" value="AHI52904.1"/>
    <property type="molecule type" value="Genomic_DNA"/>
</dbReference>
<dbReference type="KEGG" id="scq:SCULI_v1c05630"/>
<gene>
    <name evidence="1" type="ORF">SCULI_v1c05630</name>
</gene>
<dbReference type="RefSeq" id="WP_025363140.1">
    <property type="nucleotide sequence ID" value="NZ_CP006681.1"/>
</dbReference>
<dbReference type="Proteomes" id="UP000019267">
    <property type="component" value="Chromosome"/>
</dbReference>
<proteinExistence type="predicted"/>
<protein>
    <submittedName>
        <fullName evidence="1">Uncharacterized protein</fullName>
    </submittedName>
</protein>
<reference evidence="1 2" key="1">
    <citation type="journal article" date="2014" name="Genome Biol. Evol.">
        <title>Molecular evolution of the substrate utilization strategies and putative virulence factors in mosquito-associated Spiroplasma species.</title>
        <authorList>
            <person name="Chang T.H."/>
            <person name="Lo W.S."/>
            <person name="Ku C."/>
            <person name="Chen L.L."/>
            <person name="Kuo C.H."/>
        </authorList>
    </citation>
    <scope>NUCLEOTIDE SEQUENCE [LARGE SCALE GENOMIC DNA]</scope>
    <source>
        <strain evidence="1">AES-1</strain>
    </source>
</reference>
<dbReference type="AlphaFoldDB" id="W6AGT6"/>
<dbReference type="HOGENOM" id="CLU_1833953_0_0_14"/>
<keyword evidence="2" id="KW-1185">Reference proteome</keyword>
<dbReference type="OrthoDB" id="389619at2"/>
<evidence type="ECO:0000313" key="2">
    <source>
        <dbReference type="Proteomes" id="UP000019267"/>
    </source>
</evidence>
<name>W6AGT6_9MOLU</name>
<dbReference type="PATRIC" id="fig|1276246.3.peg.561"/>
<accession>W6AGT6</accession>
<dbReference type="STRING" id="1276246.SCULI_v1c05630"/>
<evidence type="ECO:0000313" key="1">
    <source>
        <dbReference type="EMBL" id="AHI52904.1"/>
    </source>
</evidence>